<dbReference type="GO" id="GO:0055085">
    <property type="term" value="P:transmembrane transport"/>
    <property type="evidence" value="ECO:0007669"/>
    <property type="project" value="InterPro"/>
</dbReference>
<sequence>MATRTPNPPAPAPSDARVAEPRPRRRSTSRDSGGRRPGLLVYGLLSVIAVVSVFPLYWSFVVASRDNSAVAQASPPMLPGGNLFENIARVFDTVDFWLAIQNSLIVAGTVAVSNVFLSALAGFAFARLRFPGSKWLFVLVVGTMMVPTQLGIIPLYMLMSELGWYGRLEAVIVPALVSAFGVFWMRQACEETVPHELIEAARVDGCSVLRTFWTVALPAVRPQAAVLAMLTFMTAWNDFFWPLVVLDPNESPTVQIVLSNLASGYFTDYSLMLTGATLGVLPVVVLFILLARYIVGGVMQGAVKG</sequence>
<evidence type="ECO:0000256" key="1">
    <source>
        <dbReference type="ARBA" id="ARBA00004651"/>
    </source>
</evidence>
<dbReference type="Pfam" id="PF00528">
    <property type="entry name" value="BPD_transp_1"/>
    <property type="match status" value="1"/>
</dbReference>
<dbReference type="EMBL" id="CP014859">
    <property type="protein sequence ID" value="AOS62229.1"/>
    <property type="molecule type" value="Genomic_DNA"/>
</dbReference>
<evidence type="ECO:0000313" key="10">
    <source>
        <dbReference type="EMBL" id="AOS62229.1"/>
    </source>
</evidence>
<feature type="transmembrane region" description="Helical" evidence="7">
    <location>
        <begin position="164"/>
        <end position="185"/>
    </location>
</feature>
<dbReference type="AlphaFoldDB" id="A0AAC9HN56"/>
<dbReference type="InterPro" id="IPR035906">
    <property type="entry name" value="MetI-like_sf"/>
</dbReference>
<dbReference type="SUPFAM" id="SSF161098">
    <property type="entry name" value="MetI-like"/>
    <property type="match status" value="1"/>
</dbReference>
<feature type="region of interest" description="Disordered" evidence="8">
    <location>
        <begin position="1"/>
        <end position="33"/>
    </location>
</feature>
<reference evidence="11" key="1">
    <citation type="submission" date="2016-03" db="EMBL/GenBank/DDBJ databases">
        <title>Complete genome sequence of the type strain Actinoalloteichus hymeniacidonis DSM 45092.</title>
        <authorList>
            <person name="Schaffert L."/>
            <person name="Albersmeier A."/>
            <person name="Winkler A."/>
            <person name="Kalinowski J."/>
            <person name="Zotchev S."/>
            <person name="Ruckert C."/>
        </authorList>
    </citation>
    <scope>NUCLEOTIDE SEQUENCE [LARGE SCALE GENOMIC DNA]</scope>
    <source>
        <strain evidence="11">HPA177(T) (DSM 45092(T))</strain>
    </source>
</reference>
<evidence type="ECO:0000259" key="9">
    <source>
        <dbReference type="PROSITE" id="PS50928"/>
    </source>
</evidence>
<evidence type="ECO:0000256" key="8">
    <source>
        <dbReference type="SAM" id="MobiDB-lite"/>
    </source>
</evidence>
<dbReference type="PANTHER" id="PTHR43744:SF12">
    <property type="entry name" value="ABC TRANSPORTER PERMEASE PROTEIN MG189-RELATED"/>
    <property type="match status" value="1"/>
</dbReference>
<feature type="transmembrane region" description="Helical" evidence="7">
    <location>
        <begin position="104"/>
        <end position="128"/>
    </location>
</feature>
<dbReference type="KEGG" id="ahm:TL08_07045"/>
<dbReference type="PROSITE" id="PS50928">
    <property type="entry name" value="ABC_TM1"/>
    <property type="match status" value="1"/>
</dbReference>
<feature type="transmembrane region" description="Helical" evidence="7">
    <location>
        <begin position="224"/>
        <end position="244"/>
    </location>
</feature>
<evidence type="ECO:0000313" key="11">
    <source>
        <dbReference type="Proteomes" id="UP000095210"/>
    </source>
</evidence>
<dbReference type="Proteomes" id="UP000095210">
    <property type="component" value="Chromosome"/>
</dbReference>
<evidence type="ECO:0000256" key="7">
    <source>
        <dbReference type="RuleBase" id="RU363032"/>
    </source>
</evidence>
<keyword evidence="3" id="KW-1003">Cell membrane</keyword>
<keyword evidence="4 7" id="KW-0812">Transmembrane</keyword>
<gene>
    <name evidence="10" type="ORF">TL08_07045</name>
</gene>
<dbReference type="GO" id="GO:0005886">
    <property type="term" value="C:plasma membrane"/>
    <property type="evidence" value="ECO:0007669"/>
    <property type="project" value="UniProtKB-SubCell"/>
</dbReference>
<keyword evidence="5 7" id="KW-1133">Transmembrane helix</keyword>
<evidence type="ECO:0000256" key="4">
    <source>
        <dbReference type="ARBA" id="ARBA00022692"/>
    </source>
</evidence>
<dbReference type="InterPro" id="IPR000515">
    <property type="entry name" value="MetI-like"/>
</dbReference>
<keyword evidence="2 7" id="KW-0813">Transport</keyword>
<keyword evidence="6 7" id="KW-0472">Membrane</keyword>
<dbReference type="PANTHER" id="PTHR43744">
    <property type="entry name" value="ABC TRANSPORTER PERMEASE PROTEIN MG189-RELATED-RELATED"/>
    <property type="match status" value="1"/>
</dbReference>
<comment type="subcellular location">
    <subcellularLocation>
        <location evidence="1 7">Cell membrane</location>
        <topology evidence="1 7">Multi-pass membrane protein</topology>
    </subcellularLocation>
</comment>
<feature type="compositionally biased region" description="Basic and acidic residues" evidence="8">
    <location>
        <begin position="17"/>
        <end position="33"/>
    </location>
</feature>
<protein>
    <submittedName>
        <fullName evidence="10">Cellobiose ABC transporter membrane protein</fullName>
    </submittedName>
</protein>
<organism evidence="10 11">
    <name type="scientific">Actinoalloteichus hymeniacidonis</name>
    <dbReference type="NCBI Taxonomy" id="340345"/>
    <lineage>
        <taxon>Bacteria</taxon>
        <taxon>Bacillati</taxon>
        <taxon>Actinomycetota</taxon>
        <taxon>Actinomycetes</taxon>
        <taxon>Pseudonocardiales</taxon>
        <taxon>Pseudonocardiaceae</taxon>
        <taxon>Actinoalloteichus</taxon>
    </lineage>
</organism>
<feature type="transmembrane region" description="Helical" evidence="7">
    <location>
        <begin position="135"/>
        <end position="158"/>
    </location>
</feature>
<proteinExistence type="inferred from homology"/>
<name>A0AAC9HN56_9PSEU</name>
<feature type="compositionally biased region" description="Pro residues" evidence="8">
    <location>
        <begin position="1"/>
        <end position="12"/>
    </location>
</feature>
<feature type="domain" description="ABC transmembrane type-1" evidence="9">
    <location>
        <begin position="100"/>
        <end position="290"/>
    </location>
</feature>
<evidence type="ECO:0000256" key="5">
    <source>
        <dbReference type="ARBA" id="ARBA00022989"/>
    </source>
</evidence>
<dbReference type="Gene3D" id="1.10.3720.10">
    <property type="entry name" value="MetI-like"/>
    <property type="match status" value="1"/>
</dbReference>
<keyword evidence="11" id="KW-1185">Reference proteome</keyword>
<comment type="similarity">
    <text evidence="7">Belongs to the binding-protein-dependent transport system permease family.</text>
</comment>
<dbReference type="CDD" id="cd06261">
    <property type="entry name" value="TM_PBP2"/>
    <property type="match status" value="1"/>
</dbReference>
<feature type="transmembrane region" description="Helical" evidence="7">
    <location>
        <begin position="269"/>
        <end position="295"/>
    </location>
</feature>
<evidence type="ECO:0000256" key="2">
    <source>
        <dbReference type="ARBA" id="ARBA00022448"/>
    </source>
</evidence>
<evidence type="ECO:0000256" key="6">
    <source>
        <dbReference type="ARBA" id="ARBA00023136"/>
    </source>
</evidence>
<evidence type="ECO:0000256" key="3">
    <source>
        <dbReference type="ARBA" id="ARBA00022475"/>
    </source>
</evidence>
<feature type="transmembrane region" description="Helical" evidence="7">
    <location>
        <begin position="39"/>
        <end position="58"/>
    </location>
</feature>
<accession>A0AAC9HN56</accession>
<dbReference type="RefSeq" id="WP_084643586.1">
    <property type="nucleotide sequence ID" value="NZ_CP014859.1"/>
</dbReference>